<dbReference type="AlphaFoldDB" id="A0A3B0USD4"/>
<reference evidence="1" key="1">
    <citation type="submission" date="2018-06" db="EMBL/GenBank/DDBJ databases">
        <authorList>
            <person name="Zhirakovskaya E."/>
        </authorList>
    </citation>
    <scope>NUCLEOTIDE SEQUENCE</scope>
</reference>
<proteinExistence type="predicted"/>
<accession>A0A3B0USD4</accession>
<organism evidence="1">
    <name type="scientific">hydrothermal vent metagenome</name>
    <dbReference type="NCBI Taxonomy" id="652676"/>
    <lineage>
        <taxon>unclassified sequences</taxon>
        <taxon>metagenomes</taxon>
        <taxon>ecological metagenomes</taxon>
    </lineage>
</organism>
<protein>
    <submittedName>
        <fullName evidence="1">Uncharacterized protein</fullName>
    </submittedName>
</protein>
<evidence type="ECO:0000313" key="1">
    <source>
        <dbReference type="EMBL" id="VAW33808.1"/>
    </source>
</evidence>
<dbReference type="EMBL" id="UOEU01000484">
    <property type="protein sequence ID" value="VAW33808.1"/>
    <property type="molecule type" value="Genomic_DNA"/>
</dbReference>
<name>A0A3B0USD4_9ZZZZ</name>
<gene>
    <name evidence="1" type="ORF">MNBD_CHLOROFLEXI01-1416</name>
</gene>
<sequence length="38" mass="4311">MLNDESTEKSQKFTAESAEITQVFLCVLRALCGKKPFF</sequence>